<feature type="compositionally biased region" description="Low complexity" evidence="1">
    <location>
        <begin position="1"/>
        <end position="15"/>
    </location>
</feature>
<evidence type="ECO:0000313" key="2">
    <source>
        <dbReference type="EMBL" id="BBI52366.1"/>
    </source>
</evidence>
<gene>
    <name evidence="2" type="ORF">HORIV_47870</name>
</gene>
<keyword evidence="3" id="KW-1185">Reference proteome</keyword>
<name>A0ABM7GKN0_9GAMM</name>
<feature type="compositionally biased region" description="Low complexity" evidence="1">
    <location>
        <begin position="22"/>
        <end position="40"/>
    </location>
</feature>
<reference evidence="3" key="1">
    <citation type="journal article" date="2019" name="Microbiol. Resour. Announc.">
        <title>Complete Genome Sequence of Halomonas olivaria, a Moderately Halophilic Bacterium Isolated from Olive Processing Effluents, Obtained by Nanopore Sequencing.</title>
        <authorList>
            <person name="Nagata S."/>
            <person name="Ii K.M."/>
            <person name="Tsukimi T."/>
            <person name="Miura M.C."/>
            <person name="Galipon J."/>
            <person name="Arakawa K."/>
        </authorList>
    </citation>
    <scope>NUCLEOTIDE SEQUENCE [LARGE SCALE GENOMIC DNA]</scope>
    <source>
        <strain evidence="3">TYRC17</strain>
    </source>
</reference>
<dbReference type="Proteomes" id="UP000289555">
    <property type="component" value="Chromosome"/>
</dbReference>
<sequence length="57" mass="5975">MFNKAKNAPPETKAATPPPPDTRSSAMPSTATSSARPSLSVIGGTHKWRGILIAMKI</sequence>
<evidence type="ECO:0000313" key="3">
    <source>
        <dbReference type="Proteomes" id="UP000289555"/>
    </source>
</evidence>
<proteinExistence type="predicted"/>
<organism evidence="2 3">
    <name type="scientific">Vreelandella olivaria</name>
    <dbReference type="NCBI Taxonomy" id="390919"/>
    <lineage>
        <taxon>Bacteria</taxon>
        <taxon>Pseudomonadati</taxon>
        <taxon>Pseudomonadota</taxon>
        <taxon>Gammaproteobacteria</taxon>
        <taxon>Oceanospirillales</taxon>
        <taxon>Halomonadaceae</taxon>
        <taxon>Vreelandella</taxon>
    </lineage>
</organism>
<accession>A0ABM7GKN0</accession>
<dbReference type="EMBL" id="AP019416">
    <property type="protein sequence ID" value="BBI52366.1"/>
    <property type="molecule type" value="Genomic_DNA"/>
</dbReference>
<evidence type="ECO:0000256" key="1">
    <source>
        <dbReference type="SAM" id="MobiDB-lite"/>
    </source>
</evidence>
<feature type="region of interest" description="Disordered" evidence="1">
    <location>
        <begin position="1"/>
        <end position="42"/>
    </location>
</feature>
<protein>
    <submittedName>
        <fullName evidence="2">Uncharacterized protein</fullName>
    </submittedName>
</protein>